<dbReference type="InterPro" id="IPR023375">
    <property type="entry name" value="ADC_dom_sf"/>
</dbReference>
<dbReference type="InterPro" id="IPR018644">
    <property type="entry name" value="DUF2071"/>
</dbReference>
<gene>
    <name evidence="2" type="ORF">FOG94_04865</name>
</gene>
<evidence type="ECO:0000313" key="3">
    <source>
        <dbReference type="Proteomes" id="UP000319068"/>
    </source>
</evidence>
<dbReference type="EMBL" id="CP041694">
    <property type="protein sequence ID" value="QDP74584.1"/>
    <property type="molecule type" value="Genomic_DNA"/>
</dbReference>
<dbReference type="Gene3D" id="2.40.400.10">
    <property type="entry name" value="Acetoacetate decarboxylase-like"/>
    <property type="match status" value="1"/>
</dbReference>
<protein>
    <submittedName>
        <fullName evidence="2">DUF2071 domain-containing protein</fullName>
    </submittedName>
</protein>
<dbReference type="RefSeq" id="WP_137279791.1">
    <property type="nucleotide sequence ID" value="NZ_BSTG01000001.1"/>
</dbReference>
<organism evidence="2 3">
    <name type="scientific">Cellulosimicrobium cellulans</name>
    <name type="common">Arthrobacter luteus</name>
    <dbReference type="NCBI Taxonomy" id="1710"/>
    <lineage>
        <taxon>Bacteria</taxon>
        <taxon>Bacillati</taxon>
        <taxon>Actinomycetota</taxon>
        <taxon>Actinomycetes</taxon>
        <taxon>Micrococcales</taxon>
        <taxon>Promicromonosporaceae</taxon>
        <taxon>Cellulosimicrobium</taxon>
    </lineage>
</organism>
<dbReference type="SUPFAM" id="SSF160104">
    <property type="entry name" value="Acetoacetate decarboxylase-like"/>
    <property type="match status" value="1"/>
</dbReference>
<feature type="compositionally biased region" description="Pro residues" evidence="1">
    <location>
        <begin position="1"/>
        <end position="25"/>
    </location>
</feature>
<dbReference type="PANTHER" id="PTHR39186:SF1">
    <property type="entry name" value="DUF2071 DOMAIN-CONTAINING PROTEIN"/>
    <property type="match status" value="1"/>
</dbReference>
<reference evidence="2 3" key="1">
    <citation type="submission" date="2019-07" db="EMBL/GenBank/DDBJ databases">
        <title>Complete Genome Sequence and Methylome Analysis of Arthrobacter luteus NEB113.</title>
        <authorList>
            <person name="Fomenkov A."/>
            <person name="Anton B.P."/>
            <person name="Vincze T."/>
            <person name="Roberts R.J."/>
        </authorList>
    </citation>
    <scope>NUCLEOTIDE SEQUENCE [LARGE SCALE GENOMIC DNA]</scope>
    <source>
        <strain evidence="2 3">NEB113</strain>
    </source>
</reference>
<dbReference type="Pfam" id="PF09844">
    <property type="entry name" value="DUF2071"/>
    <property type="match status" value="1"/>
</dbReference>
<evidence type="ECO:0000256" key="1">
    <source>
        <dbReference type="SAM" id="MobiDB-lite"/>
    </source>
</evidence>
<dbReference type="PANTHER" id="PTHR39186">
    <property type="entry name" value="DUF2071 FAMILY PROTEIN"/>
    <property type="match status" value="1"/>
</dbReference>
<dbReference type="Proteomes" id="UP000319068">
    <property type="component" value="Chromosome"/>
</dbReference>
<accession>A0ABX5X8R4</accession>
<evidence type="ECO:0000313" key="2">
    <source>
        <dbReference type="EMBL" id="QDP74584.1"/>
    </source>
</evidence>
<name>A0ABX5X8R4_CELCE</name>
<feature type="region of interest" description="Disordered" evidence="1">
    <location>
        <begin position="1"/>
        <end position="26"/>
    </location>
</feature>
<sequence length="269" mass="29044">MSAHPAAPPGAGPSTPPPGASPHPAPRVVVNAQRWEALTFLHWPVDPAVVQGWLPPGLTVQQAGGTTWLGVVPFSMAGVRVPPLPPLGAWSAFPELNVRVYVRDRAGAEGVWFLGLWATSRAFVAATRAAGVPYHPARAAVHARGDRAGAPSAVRYRFRSDGRGPLRVPHEHPGLRDLSLHAEVRAHEEVDASSGLVRWLTARWSAYGARAGRLWRFPVVHEPWTLRRGTLDVLDTDLLDRLGLPPADPPLVHVAAPVHARFAVPRPVR</sequence>
<proteinExistence type="predicted"/>
<keyword evidence="3" id="KW-1185">Reference proteome</keyword>